<dbReference type="Pfam" id="PF13442">
    <property type="entry name" value="Cytochrome_CBB3"/>
    <property type="match status" value="1"/>
</dbReference>
<keyword evidence="3 6" id="KW-0479">Metal-binding</keyword>
<comment type="caution">
    <text evidence="8">The sequence shown here is derived from an EMBL/GenBank/DDBJ whole genome shotgun (WGS) entry which is preliminary data.</text>
</comment>
<dbReference type="SUPFAM" id="SSF46626">
    <property type="entry name" value="Cytochrome c"/>
    <property type="match status" value="2"/>
</dbReference>
<dbReference type="PANTHER" id="PTHR33751:SF9">
    <property type="entry name" value="CYTOCHROME C4"/>
    <property type="match status" value="1"/>
</dbReference>
<name>A0A1Y2K8H8_9PROT</name>
<keyword evidence="1" id="KW-0813">Transport</keyword>
<keyword evidence="2 6" id="KW-0349">Heme</keyword>
<reference evidence="8 9" key="1">
    <citation type="journal article" date="2016" name="BMC Genomics">
        <title>Combined genomic and structural analyses of a cultured magnetotactic bacterium reveals its niche adaptation to a dynamic environment.</title>
        <authorList>
            <person name="Araujo A.C."/>
            <person name="Morillo V."/>
            <person name="Cypriano J."/>
            <person name="Teixeira L.C."/>
            <person name="Leao P."/>
            <person name="Lyra S."/>
            <person name="Almeida L.G."/>
            <person name="Bazylinski D.A."/>
            <person name="Vasconcellos A.T."/>
            <person name="Abreu F."/>
            <person name="Lins U."/>
        </authorList>
    </citation>
    <scope>NUCLEOTIDE SEQUENCE [LARGE SCALE GENOMIC DNA]</scope>
    <source>
        <strain evidence="8 9">IT-1</strain>
    </source>
</reference>
<evidence type="ECO:0000256" key="4">
    <source>
        <dbReference type="ARBA" id="ARBA00022982"/>
    </source>
</evidence>
<dbReference type="EMBL" id="LVJN01000015">
    <property type="protein sequence ID" value="OSM06992.1"/>
    <property type="molecule type" value="Genomic_DNA"/>
</dbReference>
<dbReference type="InterPro" id="IPR036909">
    <property type="entry name" value="Cyt_c-like_dom_sf"/>
</dbReference>
<dbReference type="GO" id="GO:0046872">
    <property type="term" value="F:metal ion binding"/>
    <property type="evidence" value="ECO:0007669"/>
    <property type="project" value="UniProtKB-KW"/>
</dbReference>
<dbReference type="PROSITE" id="PS51007">
    <property type="entry name" value="CYTC"/>
    <property type="match status" value="2"/>
</dbReference>
<keyword evidence="9" id="KW-1185">Reference proteome</keyword>
<dbReference type="Proteomes" id="UP000194003">
    <property type="component" value="Unassembled WGS sequence"/>
</dbReference>
<keyword evidence="4" id="KW-0249">Electron transport</keyword>
<proteinExistence type="predicted"/>
<evidence type="ECO:0000313" key="8">
    <source>
        <dbReference type="EMBL" id="OSM06992.1"/>
    </source>
</evidence>
<protein>
    <submittedName>
        <fullName evidence="8">Putative cytochrome c553</fullName>
    </submittedName>
</protein>
<accession>A0A1Y2K8H8</accession>
<dbReference type="Gene3D" id="1.10.760.10">
    <property type="entry name" value="Cytochrome c-like domain"/>
    <property type="match status" value="2"/>
</dbReference>
<dbReference type="GO" id="GO:0020037">
    <property type="term" value="F:heme binding"/>
    <property type="evidence" value="ECO:0007669"/>
    <property type="project" value="InterPro"/>
</dbReference>
<gene>
    <name evidence="8" type="ORF">MAIT1_00108</name>
</gene>
<dbReference type="AlphaFoldDB" id="A0A1Y2K8H8"/>
<evidence type="ECO:0000313" key="9">
    <source>
        <dbReference type="Proteomes" id="UP000194003"/>
    </source>
</evidence>
<evidence type="ECO:0000256" key="3">
    <source>
        <dbReference type="ARBA" id="ARBA00022723"/>
    </source>
</evidence>
<dbReference type="InterPro" id="IPR050597">
    <property type="entry name" value="Cytochrome_c_Oxidase_Subunit"/>
</dbReference>
<dbReference type="STRING" id="1434232.MAIT1_00108"/>
<evidence type="ECO:0000256" key="5">
    <source>
        <dbReference type="ARBA" id="ARBA00023004"/>
    </source>
</evidence>
<keyword evidence="5 6" id="KW-0408">Iron</keyword>
<dbReference type="GO" id="GO:0009055">
    <property type="term" value="F:electron transfer activity"/>
    <property type="evidence" value="ECO:0007669"/>
    <property type="project" value="InterPro"/>
</dbReference>
<organism evidence="8 9">
    <name type="scientific">Magnetofaba australis IT-1</name>
    <dbReference type="NCBI Taxonomy" id="1434232"/>
    <lineage>
        <taxon>Bacteria</taxon>
        <taxon>Pseudomonadati</taxon>
        <taxon>Pseudomonadota</taxon>
        <taxon>Magnetococcia</taxon>
        <taxon>Magnetococcales</taxon>
        <taxon>Magnetococcaceae</taxon>
        <taxon>Magnetofaba</taxon>
    </lineage>
</organism>
<dbReference type="InterPro" id="IPR009056">
    <property type="entry name" value="Cyt_c-like_dom"/>
</dbReference>
<feature type="domain" description="Cytochrome c" evidence="7">
    <location>
        <begin position="119"/>
        <end position="201"/>
    </location>
</feature>
<feature type="domain" description="Cytochrome c" evidence="7">
    <location>
        <begin position="26"/>
        <end position="108"/>
    </location>
</feature>
<dbReference type="PANTHER" id="PTHR33751">
    <property type="entry name" value="CBB3-TYPE CYTOCHROME C OXIDASE SUBUNIT FIXP"/>
    <property type="match status" value="1"/>
</dbReference>
<evidence type="ECO:0000256" key="6">
    <source>
        <dbReference type="PROSITE-ProRule" id="PRU00433"/>
    </source>
</evidence>
<evidence type="ECO:0000256" key="2">
    <source>
        <dbReference type="ARBA" id="ARBA00022617"/>
    </source>
</evidence>
<evidence type="ECO:0000259" key="7">
    <source>
        <dbReference type="PROSITE" id="PS51007"/>
    </source>
</evidence>
<evidence type="ECO:0000256" key="1">
    <source>
        <dbReference type="ARBA" id="ARBA00022448"/>
    </source>
</evidence>
<sequence length="218" mass="23970">MWGVSSAAMAGLEGGSEGDKALHLTPDLKHGLAIYRVCEACHMPEGWGLEDGAFPQIAGQHREVLIKQLADIRSGNRDAPTMYPFAIAEEIGGPQSIADVAAYIATLPMNPNNGVGPGDDLAHGAEVYKHHCVKCHGDAGEGVGKEFYPRIHGQHYAYILRQMTWIRDGKRRNANSDMVRQISHFSDKDLQAVSDYVSRLRPPQKDLAPTGWRNPDFR</sequence>